<evidence type="ECO:0000313" key="2">
    <source>
        <dbReference type="EMBL" id="KLU06488.1"/>
    </source>
</evidence>
<reference evidence="2" key="1">
    <citation type="submission" date="2015-05" db="EMBL/GenBank/DDBJ databases">
        <title>Permanent draft genome of Rhodopirellula islandicus K833.</title>
        <authorList>
            <person name="Kizina J."/>
            <person name="Richter M."/>
            <person name="Glockner F.O."/>
            <person name="Harder J."/>
        </authorList>
    </citation>
    <scope>NUCLEOTIDE SEQUENCE [LARGE SCALE GENOMIC DNA]</scope>
    <source>
        <strain evidence="2">K833</strain>
    </source>
</reference>
<dbReference type="PATRIC" id="fig|595434.4.peg.1620"/>
<keyword evidence="1" id="KW-1133">Transmembrane helix</keyword>
<accession>A0A0J1BJ83</accession>
<feature type="transmembrane region" description="Helical" evidence="1">
    <location>
        <begin position="406"/>
        <end position="426"/>
    </location>
</feature>
<keyword evidence="1 2" id="KW-0812">Transmembrane</keyword>
<comment type="caution">
    <text evidence="2">The sequence shown here is derived from an EMBL/GenBank/DDBJ whole genome shotgun (WGS) entry which is preliminary data.</text>
</comment>
<organism evidence="2 3">
    <name type="scientific">Rhodopirellula islandica</name>
    <dbReference type="NCBI Taxonomy" id="595434"/>
    <lineage>
        <taxon>Bacteria</taxon>
        <taxon>Pseudomonadati</taxon>
        <taxon>Planctomycetota</taxon>
        <taxon>Planctomycetia</taxon>
        <taxon>Pirellulales</taxon>
        <taxon>Pirellulaceae</taxon>
        <taxon>Rhodopirellula</taxon>
    </lineage>
</organism>
<dbReference type="Proteomes" id="UP000036367">
    <property type="component" value="Unassembled WGS sequence"/>
</dbReference>
<name>A0A0J1BJ83_RHOIS</name>
<evidence type="ECO:0000313" key="3">
    <source>
        <dbReference type="Proteomes" id="UP000036367"/>
    </source>
</evidence>
<dbReference type="EMBL" id="LECT01000015">
    <property type="protein sequence ID" value="KLU06488.1"/>
    <property type="molecule type" value="Genomic_DNA"/>
</dbReference>
<dbReference type="AlphaFoldDB" id="A0A0J1BJ83"/>
<gene>
    <name evidence="2" type="ORF">RISK_001699</name>
</gene>
<sequence length="430" mass="48060">MVESCLPVDAKKGGGMPAARCLFLVDGAIAPDRNGNFPSSLPANGEVTRPNRRVVRSCVSGLQASLVLLALLCLSPARSQAQSSNAVDRLLSADELRRAKGEPRTYFYGKEFRYTIETESRTEHGGATFFSGHLDIAANGVRTLAIGKPSPDRSYIPVRLMHYQKNQGEPHIDDDPLLTYFEGTNGRASQSFLRKLLYDFEGRKAVTSHGNQSVGYKLPAFVYDPLVSLLVNDLSAIIGGEPPEEFEFVPMGDKLQTEWFEHKADPKAIRMSSTDPDDPFYSVCTSEPEYLPLEVLGRPRDGPLQIDVSELMTFDGFRYPKKATYREVTPDGTFGYICSVELLDIREIDVDHFEWIPAWPAGTEWMRKKDRKRFHVPYSDVQLAMIQQHGLANARADAPSPESPKFFYLNAGLVVVILGLVAYRFWPRSN</sequence>
<keyword evidence="1" id="KW-0472">Membrane</keyword>
<keyword evidence="3" id="KW-1185">Reference proteome</keyword>
<evidence type="ECO:0000256" key="1">
    <source>
        <dbReference type="SAM" id="Phobius"/>
    </source>
</evidence>
<protein>
    <submittedName>
        <fullName evidence="2">Transmembrane region and signal peptide protein</fullName>
    </submittedName>
</protein>
<proteinExistence type="predicted"/>